<dbReference type="GO" id="GO:0016020">
    <property type="term" value="C:membrane"/>
    <property type="evidence" value="ECO:0007669"/>
    <property type="project" value="UniProtKB-SubCell"/>
</dbReference>
<feature type="transmembrane region" description="Helical" evidence="6">
    <location>
        <begin position="742"/>
        <end position="763"/>
    </location>
</feature>
<feature type="transmembrane region" description="Helical" evidence="6">
    <location>
        <begin position="426"/>
        <end position="444"/>
    </location>
</feature>
<keyword evidence="3 6" id="KW-1133">Transmembrane helix</keyword>
<keyword evidence="2 6" id="KW-0812">Transmembrane</keyword>
<feature type="compositionally biased region" description="Low complexity" evidence="5">
    <location>
        <begin position="545"/>
        <end position="556"/>
    </location>
</feature>
<evidence type="ECO:0000256" key="5">
    <source>
        <dbReference type="SAM" id="MobiDB-lite"/>
    </source>
</evidence>
<proteinExistence type="predicted"/>
<evidence type="ECO:0000313" key="7">
    <source>
        <dbReference type="EMBL" id="KAF2872687.1"/>
    </source>
</evidence>
<protein>
    <submittedName>
        <fullName evidence="7">Uncharacterized protein</fullName>
    </submittedName>
</protein>
<evidence type="ECO:0000256" key="3">
    <source>
        <dbReference type="ARBA" id="ARBA00022989"/>
    </source>
</evidence>
<accession>A0A7C8IGZ9</accession>
<name>A0A7C8IGZ9_9PLEO</name>
<dbReference type="InterPro" id="IPR002523">
    <property type="entry name" value="MgTranspt_CorA/ZnTranspt_ZntB"/>
</dbReference>
<evidence type="ECO:0000256" key="1">
    <source>
        <dbReference type="ARBA" id="ARBA00004141"/>
    </source>
</evidence>
<comment type="caution">
    <text evidence="7">The sequence shown here is derived from an EMBL/GenBank/DDBJ whole genome shotgun (WGS) entry which is preliminary data.</text>
</comment>
<dbReference type="OrthoDB" id="409136at2759"/>
<dbReference type="Pfam" id="PF01544">
    <property type="entry name" value="CorA"/>
    <property type="match status" value="1"/>
</dbReference>
<feature type="transmembrane region" description="Helical" evidence="6">
    <location>
        <begin position="395"/>
        <end position="414"/>
    </location>
</feature>
<keyword evidence="4 6" id="KW-0472">Membrane</keyword>
<comment type="subcellular location">
    <subcellularLocation>
        <location evidence="1">Membrane</location>
        <topology evidence="1">Multi-pass membrane protein</topology>
    </subcellularLocation>
</comment>
<evidence type="ECO:0000313" key="8">
    <source>
        <dbReference type="Proteomes" id="UP000481861"/>
    </source>
</evidence>
<dbReference type="Gene3D" id="1.20.58.340">
    <property type="entry name" value="Magnesium transport protein CorA, transmembrane region"/>
    <property type="match status" value="1"/>
</dbReference>
<evidence type="ECO:0000256" key="4">
    <source>
        <dbReference type="ARBA" id="ARBA00023136"/>
    </source>
</evidence>
<dbReference type="InterPro" id="IPR045863">
    <property type="entry name" value="CorA_TM1_TM2"/>
</dbReference>
<dbReference type="AlphaFoldDB" id="A0A7C8IGZ9"/>
<feature type="region of interest" description="Disordered" evidence="5">
    <location>
        <begin position="517"/>
        <end position="574"/>
    </location>
</feature>
<dbReference type="SUPFAM" id="SSF144083">
    <property type="entry name" value="Magnesium transport protein CorA, transmembrane region"/>
    <property type="match status" value="1"/>
</dbReference>
<dbReference type="Proteomes" id="UP000481861">
    <property type="component" value="Unassembled WGS sequence"/>
</dbReference>
<dbReference type="EMBL" id="JAADJZ010000009">
    <property type="protein sequence ID" value="KAF2872687.1"/>
    <property type="molecule type" value="Genomic_DNA"/>
</dbReference>
<evidence type="ECO:0000256" key="2">
    <source>
        <dbReference type="ARBA" id="ARBA00022692"/>
    </source>
</evidence>
<feature type="transmembrane region" description="Helical" evidence="6">
    <location>
        <begin position="775"/>
        <end position="793"/>
    </location>
</feature>
<reference evidence="7 8" key="1">
    <citation type="submission" date="2020-01" db="EMBL/GenBank/DDBJ databases">
        <authorList>
            <consortium name="DOE Joint Genome Institute"/>
            <person name="Haridas S."/>
            <person name="Albert R."/>
            <person name="Binder M."/>
            <person name="Bloem J."/>
            <person name="Labutti K."/>
            <person name="Salamov A."/>
            <person name="Andreopoulos B."/>
            <person name="Baker S.E."/>
            <person name="Barry K."/>
            <person name="Bills G."/>
            <person name="Bluhm B.H."/>
            <person name="Cannon C."/>
            <person name="Castanera R."/>
            <person name="Culley D.E."/>
            <person name="Daum C."/>
            <person name="Ezra D."/>
            <person name="Gonzalez J.B."/>
            <person name="Henrissat B."/>
            <person name="Kuo A."/>
            <person name="Liang C."/>
            <person name="Lipzen A."/>
            <person name="Lutzoni F."/>
            <person name="Magnuson J."/>
            <person name="Mondo S."/>
            <person name="Nolan M."/>
            <person name="Ohm R."/>
            <person name="Pangilinan J."/>
            <person name="Park H.-J.H."/>
            <person name="Ramirez L."/>
            <person name="Alfaro M."/>
            <person name="Sun H."/>
            <person name="Tritt A."/>
            <person name="Yoshinaga Y."/>
            <person name="Zwiers L.-H.L."/>
            <person name="Turgeon B.G."/>
            <person name="Goodwin S.B."/>
            <person name="Spatafora J.W."/>
            <person name="Crous P.W."/>
            <person name="Grigoriev I.V."/>
        </authorList>
    </citation>
    <scope>NUCLEOTIDE SEQUENCE [LARGE SCALE GENOMIC DNA]</scope>
    <source>
        <strain evidence="7 8">CBS 611.86</strain>
    </source>
</reference>
<organism evidence="7 8">
    <name type="scientific">Massariosphaeria phaeospora</name>
    <dbReference type="NCBI Taxonomy" id="100035"/>
    <lineage>
        <taxon>Eukaryota</taxon>
        <taxon>Fungi</taxon>
        <taxon>Dikarya</taxon>
        <taxon>Ascomycota</taxon>
        <taxon>Pezizomycotina</taxon>
        <taxon>Dothideomycetes</taxon>
        <taxon>Pleosporomycetidae</taxon>
        <taxon>Pleosporales</taxon>
        <taxon>Pleosporales incertae sedis</taxon>
        <taxon>Massariosphaeria</taxon>
    </lineage>
</organism>
<feature type="compositionally biased region" description="Polar residues" evidence="5">
    <location>
        <begin position="557"/>
        <end position="574"/>
    </location>
</feature>
<evidence type="ECO:0000256" key="6">
    <source>
        <dbReference type="SAM" id="Phobius"/>
    </source>
</evidence>
<keyword evidence="8" id="KW-1185">Reference proteome</keyword>
<sequence length="796" mass="89917">MEAMLSDGSEKKSHRNSQPYATLFTVTEANRNIQDFDSAELCTEALERSLRSDQSSILFLRGYPSAKWLATIGAVGNIDPGFFNLHFRFRSRANFFSLPSLPTPSCLNTTISLMTISALDSGSSGAGRSQTQATLKERMRQHREHLRSDVGLSVGDAIIRECFAFDGLYIITRQEISITLFRSDSNWAALVCCDTGNYEPDRYLNDTADPFLASYINATPFPLPENRKGDWPQYYKPLIPSNYGEGLEPALIKKSPWHGLLQIYELALFSQVQFLNLAESKLEELRVSMFEGDSDLGSTKEILYVGGLAKHLQSELGNAAFVIKNKEQTAWYSDAKLSITEKETVENLAKDIAYLETRSALLAERCQAFADMSINMATITESRKALEQAETLRRLTLLATFFIPISLTASLFGMNFTELPQYRHRRITIFLVLVPILLTIALMLPKSFMRRLRYVTASLFTPELIIGRPCTPPVVRRGFVRVNWTCECGDELYTDFPQTKYVEIDRFCQSLGISRPSHTSHGKYRRSSSSKSHSRLHSVHSNEKSPTTPSISATPSLLGQPSNGVPSRTGSPSKTVGPRYLELCVNVGSINRQLIELDLAGITSDGELFTAIRNKYNNMRRKSFPHNLWTRPAKLKYIKFQLEDSHRVWVIEDNPPPFSEICAGRYQYEPPSMPKEAFFHYFTKSSPYTHTRQHWIDHLPIKLHSSIRDRDPSSALNPPFSQAIMPTAWGILIEEELNHKKVFWILIIPLVIVSVGFTAIWAWCADSRTEGVTAGALFATLLAVLVVGMYKWFEQM</sequence>
<feature type="compositionally biased region" description="Basic residues" evidence="5">
    <location>
        <begin position="518"/>
        <end position="538"/>
    </location>
</feature>
<dbReference type="GO" id="GO:0046873">
    <property type="term" value="F:metal ion transmembrane transporter activity"/>
    <property type="evidence" value="ECO:0007669"/>
    <property type="project" value="InterPro"/>
</dbReference>
<gene>
    <name evidence="7" type="ORF">BDV95DRAFT_606274</name>
</gene>